<reference evidence="4 5" key="2">
    <citation type="submission" date="2024-05" db="EMBL/GenBank/DDBJ databases">
        <authorList>
            <person name="Chen Y."/>
            <person name="Shah S."/>
            <person name="Dougan E. K."/>
            <person name="Thang M."/>
            <person name="Chan C."/>
        </authorList>
    </citation>
    <scope>NUCLEOTIDE SEQUENCE [LARGE SCALE GENOMIC DNA]</scope>
</reference>
<keyword evidence="1" id="KW-0812">Transmembrane</keyword>
<dbReference type="GO" id="GO:0050821">
    <property type="term" value="P:protein stabilization"/>
    <property type="evidence" value="ECO:0007669"/>
    <property type="project" value="InterPro"/>
</dbReference>
<dbReference type="Proteomes" id="UP001152797">
    <property type="component" value="Unassembled WGS sequence"/>
</dbReference>
<organism evidence="3">
    <name type="scientific">Cladocopium goreaui</name>
    <dbReference type="NCBI Taxonomy" id="2562237"/>
    <lineage>
        <taxon>Eukaryota</taxon>
        <taxon>Sar</taxon>
        <taxon>Alveolata</taxon>
        <taxon>Dinophyceae</taxon>
        <taxon>Suessiales</taxon>
        <taxon>Symbiodiniaceae</taxon>
        <taxon>Cladocopium</taxon>
    </lineage>
</organism>
<dbReference type="GO" id="GO:0015979">
    <property type="term" value="P:photosynthesis"/>
    <property type="evidence" value="ECO:0007669"/>
    <property type="project" value="InterPro"/>
</dbReference>
<dbReference type="GO" id="GO:0006508">
    <property type="term" value="P:proteolysis"/>
    <property type="evidence" value="ECO:0007669"/>
    <property type="project" value="UniProtKB-KW"/>
</dbReference>
<dbReference type="EMBL" id="CAMXCT020000114">
    <property type="protein sequence ID" value="CAL1127448.1"/>
    <property type="molecule type" value="Genomic_DNA"/>
</dbReference>
<keyword evidence="1" id="KW-0472">Membrane</keyword>
<keyword evidence="4" id="KW-0378">Hydrolase</keyword>
<dbReference type="OrthoDB" id="429446at2759"/>
<dbReference type="InterPro" id="IPR036863">
    <property type="entry name" value="PSII_PsbH_sf"/>
</dbReference>
<sequence length="895" mass="101139">MHVCFGWCLSFLDIKDAFLLVPQRECVLVSVPTWWKPEEQVPGVDCFWVLDRVLPGQRNGAARFFDFLAQHLQALEFENTPLLPSLFRHRTRQLVLCSHVDDLILCGEKPDFLWLMEVGYSTQRSTFGSMNGKAYATSQSWSSTCDPLLGWHKSYAMLLPYKVFGSKLDSIHGRDGTEEPCEKVEVFTDSDWAGDQSSSTTRRRLSVSSAVIFLNGRPVTSWSRSQRSIALSSCESEYLSAVGGAAKGLYIGRLWKFLTRKEVAVSTVTDSSSCRAFSQRQGVGRLKHIDAKFLWVQQRLKEGAMAMEGVPTLLNVADMGTKRLRRAFLMYLMGMVQYDEASDSYVAVGELEFAGELRRRTMAKNMKSVKKVMMSTLVDSAEVGNPVTSTNLVKLVTLMAMQPMANGLEMDQVELQATEAKDSIYEIFGQAFAKTADGMDDWDPLSQELRQFRVHERPQDADSGEEYFRETPTGLARSRTKVANHAENEEADAEVQTDISLVNTPTFPAALSEKSGDVPDLPMVGLDLHDINVLLAHFPPGQRKRAERIREVSLFSEQMTRTAVDDCQWLKCDATKVLHCAALCLTQLLFADDLKMVAAGEDKYDRIWYMLMLWLMLGTPCRWPKFRGEVCLQFVGLDYCKFEVGLSERRTNWIVQWVETARQNGGSFLWADPKKSRWFSFEVGSRPRQVTLEAGTDNLATEHITRLRWRPGETNEEADDLTNLKFDRFYPHPRHEVSWKTLDWSMMDELLKLRFNILNLLLFGLLACVLRSGINFVNGPVTQRNVSVSAAAQGYFPVGNAKQTAPYGERDPLPEGYGIRTGLSDLLKPLNAEAGVVAKEDSIPTILVMLTGIVLLILFYLLLLLIDNQSVLLPPEDEFDEYVANFLPYFFFGEK</sequence>
<keyword evidence="2" id="KW-0732">Signal</keyword>
<reference evidence="3" key="1">
    <citation type="submission" date="2022-10" db="EMBL/GenBank/DDBJ databases">
        <authorList>
            <person name="Chen Y."/>
            <person name="Dougan E. K."/>
            <person name="Chan C."/>
            <person name="Rhodes N."/>
            <person name="Thang M."/>
        </authorList>
    </citation>
    <scope>NUCLEOTIDE SEQUENCE</scope>
</reference>
<keyword evidence="4" id="KW-0645">Protease</keyword>
<dbReference type="SUPFAM" id="SSF161025">
    <property type="entry name" value="Photosystem II 10 kDa phosphoprotein PsbH"/>
    <property type="match status" value="1"/>
</dbReference>
<keyword evidence="5" id="KW-1185">Reference proteome</keyword>
<protein>
    <submittedName>
        <fullName evidence="4">Copia protein (Gag-int-pol protein) [Cleaved into: Copia VLP protein Copia protease ]</fullName>
    </submittedName>
</protein>
<proteinExistence type="predicted"/>
<comment type="caution">
    <text evidence="3">The sequence shown here is derived from an EMBL/GenBank/DDBJ whole genome shotgun (WGS) entry which is preliminary data.</text>
</comment>
<evidence type="ECO:0000313" key="5">
    <source>
        <dbReference type="Proteomes" id="UP001152797"/>
    </source>
</evidence>
<dbReference type="GO" id="GO:0008233">
    <property type="term" value="F:peptidase activity"/>
    <property type="evidence" value="ECO:0007669"/>
    <property type="project" value="UniProtKB-KW"/>
</dbReference>
<keyword evidence="1" id="KW-1133">Transmembrane helix</keyword>
<dbReference type="GO" id="GO:0009523">
    <property type="term" value="C:photosystem II"/>
    <property type="evidence" value="ECO:0007669"/>
    <property type="project" value="InterPro"/>
</dbReference>
<feature type="signal peptide" evidence="2">
    <location>
        <begin position="1"/>
        <end position="17"/>
    </location>
</feature>
<evidence type="ECO:0000256" key="2">
    <source>
        <dbReference type="SAM" id="SignalP"/>
    </source>
</evidence>
<dbReference type="CDD" id="cd09272">
    <property type="entry name" value="RNase_HI_RT_Ty1"/>
    <property type="match status" value="1"/>
</dbReference>
<dbReference type="Gene3D" id="1.20.5.880">
    <property type="entry name" value="Photosystem II reaction center protein H"/>
    <property type="match status" value="1"/>
</dbReference>
<evidence type="ECO:0000256" key="1">
    <source>
        <dbReference type="SAM" id="Phobius"/>
    </source>
</evidence>
<name>A0A9P1FFB5_9DINO</name>
<feature type="transmembrane region" description="Helical" evidence="1">
    <location>
        <begin position="755"/>
        <end position="774"/>
    </location>
</feature>
<feature type="chain" id="PRO_5043271965" evidence="2">
    <location>
        <begin position="18"/>
        <end position="895"/>
    </location>
</feature>
<accession>A0A9P1FFB5</accession>
<dbReference type="GO" id="GO:0042301">
    <property type="term" value="F:phosphate ion binding"/>
    <property type="evidence" value="ECO:0007669"/>
    <property type="project" value="InterPro"/>
</dbReference>
<dbReference type="EMBL" id="CAMXCT030000114">
    <property type="protein sequence ID" value="CAL4761385.1"/>
    <property type="molecule type" value="Genomic_DNA"/>
</dbReference>
<dbReference type="AlphaFoldDB" id="A0A9P1FFB5"/>
<evidence type="ECO:0000313" key="3">
    <source>
        <dbReference type="EMBL" id="CAI3974073.1"/>
    </source>
</evidence>
<feature type="transmembrane region" description="Helical" evidence="1">
    <location>
        <begin position="846"/>
        <end position="866"/>
    </location>
</feature>
<dbReference type="EMBL" id="CAMXCT010000114">
    <property type="protein sequence ID" value="CAI3974073.1"/>
    <property type="molecule type" value="Genomic_DNA"/>
</dbReference>
<evidence type="ECO:0000313" key="4">
    <source>
        <dbReference type="EMBL" id="CAL4761385.1"/>
    </source>
</evidence>
<gene>
    <name evidence="3" type="ORF">C1SCF055_LOCUS2505</name>
</gene>